<dbReference type="InterPro" id="IPR006473">
    <property type="entry name" value="Peptidase_C58_Yopt"/>
</dbReference>
<keyword evidence="6" id="KW-1185">Reference proteome</keyword>
<evidence type="ECO:0000256" key="3">
    <source>
        <dbReference type="ARBA" id="ARBA00022807"/>
    </source>
</evidence>
<evidence type="ECO:0000256" key="1">
    <source>
        <dbReference type="ARBA" id="ARBA00022670"/>
    </source>
</evidence>
<reference evidence="5 6" key="1">
    <citation type="submission" date="2023-10" db="EMBL/GenBank/DDBJ databases">
        <title>Xenorhabdus taiwanensis sp. nov., a symbiotic bacterium associated with the entomopathogenic nematode Steinernema taiwanensis.</title>
        <authorList>
            <person name="Tseng C.T."/>
            <person name="Shu H.Y."/>
            <person name="Chen M.H."/>
            <person name="Fang Y.J."/>
            <person name="Wu T.L."/>
            <person name="Lin Y.C."/>
            <person name="Huang C.J."/>
        </authorList>
    </citation>
    <scope>NUCLEOTIDE SEQUENCE [LARGE SCALE GENOMIC DNA]</scope>
    <source>
        <strain evidence="5 6">TCT-1</strain>
    </source>
</reference>
<gene>
    <name evidence="5" type="ORF">TCT1_23920</name>
</gene>
<evidence type="ECO:0000259" key="4">
    <source>
        <dbReference type="Pfam" id="PF03543"/>
    </source>
</evidence>
<dbReference type="Pfam" id="PF03543">
    <property type="entry name" value="Peptidase_C58"/>
    <property type="match status" value="1"/>
</dbReference>
<dbReference type="Proteomes" id="UP001529514">
    <property type="component" value="Chromosome"/>
</dbReference>
<dbReference type="EMBL" id="AP028978">
    <property type="protein sequence ID" value="BET97471.1"/>
    <property type="molecule type" value="Genomic_DNA"/>
</dbReference>
<protein>
    <recommendedName>
        <fullName evidence="4">Peptidase C58 YopT-type domain-containing protein</fullName>
    </recommendedName>
</protein>
<proteinExistence type="predicted"/>
<keyword evidence="3" id="KW-0788">Thiol protease</keyword>
<sequence>MSLLDADKFGGNWIFRFNQTLNFPLKFSSTTQNGACSSLVMAWVKMHKSGKSHLFPGNIKLPSYIKIVENLKAKSMDGIQFLNENGLHYSHAICYNEKNVVGNLAAIGEGYEALAYGDHAIGLAMTFYGVDFFDPNFGCVHFSARNNFRTWFKESYWPNRDGIGAIARPCNDIFVLNIEAMIAL</sequence>
<evidence type="ECO:0000313" key="5">
    <source>
        <dbReference type="EMBL" id="BET97471.1"/>
    </source>
</evidence>
<keyword evidence="1" id="KW-0645">Protease</keyword>
<accession>A0ABM8JXQ1</accession>
<dbReference type="RefSeq" id="WP_374051145.1">
    <property type="nucleotide sequence ID" value="NZ_AP028978.1"/>
</dbReference>
<dbReference type="InterPro" id="IPR038765">
    <property type="entry name" value="Papain-like_cys_pep_sf"/>
</dbReference>
<evidence type="ECO:0000313" key="6">
    <source>
        <dbReference type="Proteomes" id="UP001529514"/>
    </source>
</evidence>
<evidence type="ECO:0000256" key="2">
    <source>
        <dbReference type="ARBA" id="ARBA00022801"/>
    </source>
</evidence>
<dbReference type="SUPFAM" id="SSF54001">
    <property type="entry name" value="Cysteine proteinases"/>
    <property type="match status" value="1"/>
</dbReference>
<feature type="domain" description="Peptidase C58 YopT-type" evidence="4">
    <location>
        <begin position="115"/>
        <end position="159"/>
    </location>
</feature>
<name>A0ABM8JXQ1_9GAMM</name>
<organism evidence="5 6">
    <name type="scientific">Xenorhabdus taiwanensis</name>
    <dbReference type="NCBI Taxonomy" id="3085177"/>
    <lineage>
        <taxon>Bacteria</taxon>
        <taxon>Pseudomonadati</taxon>
        <taxon>Pseudomonadota</taxon>
        <taxon>Gammaproteobacteria</taxon>
        <taxon>Enterobacterales</taxon>
        <taxon>Morganellaceae</taxon>
        <taxon>Xenorhabdus</taxon>
    </lineage>
</organism>
<keyword evidence="2" id="KW-0378">Hydrolase</keyword>